<sequence length="221" mass="23389">MATLDHLLASGEIKTLAQRATDGIAAVHRRPVNLRKYEVTSSESLLRGARTSAALDPELGEKYHISGYSMLAPAVIEQTSRTFLRAPLQVLARIDALAGGPGRPTSASAELEVLAHVITSDPNPALIPAVVHGEIIGRAAFGPRSALVARVAARSAAVTFGSDPRGLCVPETYLRRHRSEYQASAAHFTAGQEQAVTFIELYLKAMIAGAEEAESIAAAAR</sequence>
<dbReference type="GeneID" id="75006959"/>
<dbReference type="EMBL" id="CP021417">
    <property type="protein sequence ID" value="ARU45390.1"/>
    <property type="molecule type" value="Genomic_DNA"/>
</dbReference>
<gene>
    <name evidence="1" type="ORF">CBE74_01475</name>
</gene>
<reference evidence="1 2" key="2">
    <citation type="journal article" date="2020" name="Antonie Van Leeuwenhoek">
        <title>Phylogenomic characterisation of a novel corynebacterial species pathogenic to animals.</title>
        <authorList>
            <person name="Moller J."/>
            <person name="Musella L."/>
            <person name="Melnikov V."/>
            <person name="Geissdorfer W."/>
            <person name="Burkovski A."/>
            <person name="Sangal V."/>
        </authorList>
    </citation>
    <scope>NUCLEOTIDE SEQUENCE [LARGE SCALE GENOMIC DNA]</scope>
    <source>
        <strain evidence="1 2">PO100/5</strain>
    </source>
</reference>
<dbReference type="AlphaFoldDB" id="A0A7Y4LKH7"/>
<evidence type="ECO:0000313" key="2">
    <source>
        <dbReference type="Proteomes" id="UP000195652"/>
    </source>
</evidence>
<dbReference type="Proteomes" id="UP000195652">
    <property type="component" value="Chromosome"/>
</dbReference>
<dbReference type="RefSeq" id="WP_087453276.1">
    <property type="nucleotide sequence ID" value="NZ_CP021417.2"/>
</dbReference>
<evidence type="ECO:0000313" key="1">
    <source>
        <dbReference type="EMBL" id="ARU45390.1"/>
    </source>
</evidence>
<evidence type="ECO:0008006" key="3">
    <source>
        <dbReference type="Google" id="ProtNLM"/>
    </source>
</evidence>
<reference evidence="1 2" key="3">
    <citation type="journal article" date="2020" name="Int. J. Syst. Evol. Microbiol.">
        <title>Corynebacterium silvaticum sp. nov., a unique group of NTTB corynebacteria in wild boar and roe deer.</title>
        <authorList>
            <person name="Dangel A."/>
            <person name="Berger A."/>
            <person name="Rau J."/>
            <person name="Eisenberg T."/>
            <person name="Kampfer P."/>
            <person name="Margos G."/>
            <person name="Contzen M."/>
            <person name="Busse H.J."/>
            <person name="Konrad R."/>
            <person name="Peters M."/>
            <person name="Sting R."/>
            <person name="Sing A."/>
        </authorList>
    </citation>
    <scope>NUCLEOTIDE SEQUENCE [LARGE SCALE GENOMIC DNA]</scope>
    <source>
        <strain evidence="1 2">PO100/5</strain>
    </source>
</reference>
<proteinExistence type="predicted"/>
<organism evidence="1 2">
    <name type="scientific">Corynebacterium silvaticum</name>
    <dbReference type="NCBI Taxonomy" id="2320431"/>
    <lineage>
        <taxon>Bacteria</taxon>
        <taxon>Bacillati</taxon>
        <taxon>Actinomycetota</taxon>
        <taxon>Actinomycetes</taxon>
        <taxon>Mycobacteriales</taxon>
        <taxon>Corynebacteriaceae</taxon>
        <taxon>Corynebacterium</taxon>
    </lineage>
</organism>
<reference evidence="1 2" key="4">
    <citation type="journal article" date="2020" name="PLoS ONE">
        <title>Taxonomic classification of strain PO100/5 shows a broader geographic distribution and genetic markers of the recently described Corynebacterium silvaticum.</title>
        <authorList>
            <person name="Viana M.V.C."/>
            <person name="Profeta R."/>
            <person name="da Silva A.L."/>
            <person name="Hurtado R."/>
            <person name="Cerqueira J.C."/>
            <person name="Ribeiro B.F.S."/>
            <person name="Almeida M.O."/>
            <person name="Morais-Rodrigues F."/>
            <person name="Soares S.C."/>
            <person name="Oliveira M."/>
            <person name="Tavares L."/>
            <person name="Figueiredo H."/>
            <person name="Wattam A.R."/>
            <person name="Barh D."/>
            <person name="Ghosh P."/>
            <person name="Silva A."/>
            <person name="Azevedo V."/>
        </authorList>
    </citation>
    <scope>NUCLEOTIDE SEQUENCE [LARGE SCALE GENOMIC DNA]</scope>
    <source>
        <strain evidence="1 2">PO100/5</strain>
    </source>
</reference>
<reference evidence="1 2" key="1">
    <citation type="journal article" date="2014" name="BMC Vet. Res.">
        <title>First report of Corynebacterium pseudotuberculosis from caseous lymphadenitis lesions in Black Alentejano pig (Sus scrofa domesticus).</title>
        <authorList>
            <person name="Oliveira M."/>
            <person name="Barroco C."/>
            <person name="Mottola C."/>
            <person name="Santos R."/>
            <person name="Lemsaddek A."/>
            <person name="Tavares L."/>
            <person name="Semedo-Lemsaddek T."/>
        </authorList>
    </citation>
    <scope>NUCLEOTIDE SEQUENCE [LARGE SCALE GENOMIC DNA]</scope>
    <source>
        <strain evidence="1 2">PO100/5</strain>
    </source>
</reference>
<accession>A0A7Y4LKH7</accession>
<name>A0A7Y4LKH7_9CORY</name>
<keyword evidence="2" id="KW-1185">Reference proteome</keyword>
<protein>
    <recommendedName>
        <fullName evidence="3">Oxidoreductase</fullName>
    </recommendedName>
</protein>
<dbReference type="KEGG" id="csil:CBE74_01475"/>